<name>X0X7A8_9ZZZZ</name>
<reference evidence="3" key="1">
    <citation type="journal article" date="2014" name="Front. Microbiol.">
        <title>High frequency of phylogenetically diverse reductive dehalogenase-homologous genes in deep subseafloor sedimentary metagenomes.</title>
        <authorList>
            <person name="Kawai M."/>
            <person name="Futagami T."/>
            <person name="Toyoda A."/>
            <person name="Takaki Y."/>
            <person name="Nishi S."/>
            <person name="Hori S."/>
            <person name="Arai W."/>
            <person name="Tsubouchi T."/>
            <person name="Morono Y."/>
            <person name="Uchiyama I."/>
            <person name="Ito T."/>
            <person name="Fujiyama A."/>
            <person name="Inagaki F."/>
            <person name="Takami H."/>
        </authorList>
    </citation>
    <scope>NUCLEOTIDE SEQUENCE</scope>
    <source>
        <strain evidence="3">Expedition CK06-06</strain>
    </source>
</reference>
<dbReference type="InterPro" id="IPR006645">
    <property type="entry name" value="NGN-like_dom"/>
</dbReference>
<organism evidence="3">
    <name type="scientific">marine sediment metagenome</name>
    <dbReference type="NCBI Taxonomy" id="412755"/>
    <lineage>
        <taxon>unclassified sequences</taxon>
        <taxon>metagenomes</taxon>
        <taxon>ecological metagenomes</taxon>
    </lineage>
</organism>
<comment type="caution">
    <text evidence="3">The sequence shown here is derived from an EMBL/GenBank/DDBJ whole genome shotgun (WGS) entry which is preliminary data.</text>
</comment>
<accession>X0X7A8</accession>
<sequence length="134" mass="15814">MKGWFVLNTKPKKEFQVGRLFEEGGLEFYCPMYIHETKKSPFFAGYGFIYFDYPEQYKLVKYTRGVKRIIGNQEGPIPVPEEIIQQIKQREIDGYIEFEKYGGIPEIGDEIEIMEGPMKGLRGIFRKELTEKER</sequence>
<proteinExistence type="predicted"/>
<feature type="non-terminal residue" evidence="3">
    <location>
        <position position="134"/>
    </location>
</feature>
<protein>
    <recommendedName>
        <fullName evidence="2">NusG-like N-terminal domain-containing protein</fullName>
    </recommendedName>
</protein>
<dbReference type="GO" id="GO:0006354">
    <property type="term" value="P:DNA-templated transcription elongation"/>
    <property type="evidence" value="ECO:0007669"/>
    <property type="project" value="InterPro"/>
</dbReference>
<feature type="domain" description="NusG-like N-terminal" evidence="2">
    <location>
        <begin position="1"/>
        <end position="91"/>
    </location>
</feature>
<evidence type="ECO:0000313" key="3">
    <source>
        <dbReference type="EMBL" id="GAG31292.1"/>
    </source>
</evidence>
<evidence type="ECO:0000259" key="2">
    <source>
        <dbReference type="SMART" id="SM00738"/>
    </source>
</evidence>
<dbReference type="Gene3D" id="3.30.70.940">
    <property type="entry name" value="NusG, N-terminal domain"/>
    <property type="match status" value="1"/>
</dbReference>
<gene>
    <name evidence="3" type="ORF">S01H1_68331</name>
</gene>
<dbReference type="AlphaFoldDB" id="X0X7A8"/>
<dbReference type="InterPro" id="IPR036735">
    <property type="entry name" value="NGN_dom_sf"/>
</dbReference>
<dbReference type="Pfam" id="PF02357">
    <property type="entry name" value="NusG"/>
    <property type="match status" value="1"/>
</dbReference>
<dbReference type="SMART" id="SM00738">
    <property type="entry name" value="NGN"/>
    <property type="match status" value="1"/>
</dbReference>
<evidence type="ECO:0000256" key="1">
    <source>
        <dbReference type="ARBA" id="ARBA00023163"/>
    </source>
</evidence>
<keyword evidence="1" id="KW-0804">Transcription</keyword>
<dbReference type="SUPFAM" id="SSF82679">
    <property type="entry name" value="N-utilization substance G protein NusG, N-terminal domain"/>
    <property type="match status" value="1"/>
</dbReference>
<dbReference type="EMBL" id="BARS01045312">
    <property type="protein sequence ID" value="GAG31292.1"/>
    <property type="molecule type" value="Genomic_DNA"/>
</dbReference>